<reference evidence="4 5" key="1">
    <citation type="submission" date="2023-03" db="EMBL/GenBank/DDBJ databases">
        <title>Bacillus Genome Sequencing.</title>
        <authorList>
            <person name="Dunlap C."/>
        </authorList>
    </citation>
    <scope>NUCLEOTIDE SEQUENCE [LARGE SCALE GENOMIC DNA]</scope>
    <source>
        <strain evidence="4 5">BD-525</strain>
    </source>
</reference>
<keyword evidence="1" id="KW-0805">Transcription regulation</keyword>
<proteinExistence type="predicted"/>
<name>A0ABU6GK04_9BACL</name>
<evidence type="ECO:0000313" key="5">
    <source>
        <dbReference type="Proteomes" id="UP001344632"/>
    </source>
</evidence>
<dbReference type="Pfam" id="PF06719">
    <property type="entry name" value="AraC_N"/>
    <property type="match status" value="1"/>
</dbReference>
<evidence type="ECO:0000313" key="4">
    <source>
        <dbReference type="EMBL" id="MEC0240069.1"/>
    </source>
</evidence>
<comment type="caution">
    <text evidence="4">The sequence shown here is derived from an EMBL/GenBank/DDBJ whole genome shotgun (WGS) entry which is preliminary data.</text>
</comment>
<dbReference type="PROSITE" id="PS01124">
    <property type="entry name" value="HTH_ARAC_FAMILY_2"/>
    <property type="match status" value="1"/>
</dbReference>
<dbReference type="InterPro" id="IPR009594">
    <property type="entry name" value="Tscrpt_reg_HTH_AraC_N"/>
</dbReference>
<evidence type="ECO:0000256" key="2">
    <source>
        <dbReference type="ARBA" id="ARBA00023163"/>
    </source>
</evidence>
<dbReference type="SUPFAM" id="SSF46689">
    <property type="entry name" value="Homeodomain-like"/>
    <property type="match status" value="2"/>
</dbReference>
<keyword evidence="5" id="KW-1185">Reference proteome</keyword>
<dbReference type="EMBL" id="JARLKZ010000005">
    <property type="protein sequence ID" value="MEC0240069.1"/>
    <property type="molecule type" value="Genomic_DNA"/>
</dbReference>
<gene>
    <name evidence="4" type="ORF">P4H66_09435</name>
</gene>
<dbReference type="RefSeq" id="WP_326087433.1">
    <property type="nucleotide sequence ID" value="NZ_JARLKZ010000005.1"/>
</dbReference>
<evidence type="ECO:0000259" key="3">
    <source>
        <dbReference type="PROSITE" id="PS01124"/>
    </source>
</evidence>
<keyword evidence="2" id="KW-0804">Transcription</keyword>
<dbReference type="Gene3D" id="1.10.10.60">
    <property type="entry name" value="Homeodomain-like"/>
    <property type="match status" value="2"/>
</dbReference>
<dbReference type="Pfam" id="PF12833">
    <property type="entry name" value="HTH_18"/>
    <property type="match status" value="1"/>
</dbReference>
<dbReference type="PANTHER" id="PTHR43436:SF1">
    <property type="entry name" value="TRANSCRIPTIONAL REGULATORY PROTEIN"/>
    <property type="match status" value="1"/>
</dbReference>
<dbReference type="InterPro" id="IPR018060">
    <property type="entry name" value="HTH_AraC"/>
</dbReference>
<dbReference type="InterPro" id="IPR009057">
    <property type="entry name" value="Homeodomain-like_sf"/>
</dbReference>
<evidence type="ECO:0000256" key="1">
    <source>
        <dbReference type="ARBA" id="ARBA00023015"/>
    </source>
</evidence>
<feature type="domain" description="HTH araC/xylS-type" evidence="3">
    <location>
        <begin position="193"/>
        <end position="291"/>
    </location>
</feature>
<sequence>MNQLVSELARQIACHATVDGVHSTAIPELLFRRASYESEPTHSINMPSLYMIVQGSKTAALAGDSFLLEPDMYMVTSVHLPVIGKIIEASRERPYLSLALTLNPDVIVDINEKSSRSPKERGEISGKGILVNPSIPSLLDAMLRLVYLLDTPADIDMLAPLAIREIFYRVLQGEQGALIRQFAVIGSYAQGISNAIHLINRNYSQPLVIEELAAQVSMSPTTFHKQFKRVTAMSPLQYQKTIRLQTARRLLLTEGLDAATAGFRVGYESPSQFSREYARLFGRPPMSDIQQLRDSLGRG</sequence>
<dbReference type="Proteomes" id="UP001344632">
    <property type="component" value="Unassembled WGS sequence"/>
</dbReference>
<dbReference type="SMART" id="SM00342">
    <property type="entry name" value="HTH_ARAC"/>
    <property type="match status" value="1"/>
</dbReference>
<organism evidence="4 5">
    <name type="scientific">Paenibacillus dokdonensis</name>
    <dbReference type="NCBI Taxonomy" id="2567944"/>
    <lineage>
        <taxon>Bacteria</taxon>
        <taxon>Bacillati</taxon>
        <taxon>Bacillota</taxon>
        <taxon>Bacilli</taxon>
        <taxon>Bacillales</taxon>
        <taxon>Paenibacillaceae</taxon>
        <taxon>Paenibacillus</taxon>
    </lineage>
</organism>
<protein>
    <submittedName>
        <fullName evidence="4">AraC family transcriptional regulator</fullName>
    </submittedName>
</protein>
<dbReference type="PANTHER" id="PTHR43436">
    <property type="entry name" value="ARAC-FAMILY TRANSCRIPTIONAL REGULATOR"/>
    <property type="match status" value="1"/>
</dbReference>
<accession>A0ABU6GK04</accession>